<keyword evidence="10" id="KW-1185">Reference proteome</keyword>
<organism evidence="9 10">
    <name type="scientific">Schistosoma japonicum</name>
    <name type="common">Blood fluke</name>
    <dbReference type="NCBI Taxonomy" id="6182"/>
    <lineage>
        <taxon>Eukaryota</taxon>
        <taxon>Metazoa</taxon>
        <taxon>Spiralia</taxon>
        <taxon>Lophotrochozoa</taxon>
        <taxon>Platyhelminthes</taxon>
        <taxon>Trematoda</taxon>
        <taxon>Digenea</taxon>
        <taxon>Strigeidida</taxon>
        <taxon>Schistosomatoidea</taxon>
        <taxon>Schistosomatidae</taxon>
        <taxon>Schistosoma</taxon>
    </lineage>
</organism>
<evidence type="ECO:0000256" key="1">
    <source>
        <dbReference type="ARBA" id="ARBA00004903"/>
    </source>
</evidence>
<dbReference type="GO" id="GO:0005739">
    <property type="term" value="C:mitochondrion"/>
    <property type="evidence" value="ECO:0007669"/>
    <property type="project" value="TreeGrafter"/>
</dbReference>
<dbReference type="EMBL" id="SKCS01000697">
    <property type="protein sequence ID" value="TNN04937.1"/>
    <property type="molecule type" value="Genomic_DNA"/>
</dbReference>
<comment type="similarity">
    <text evidence="7">Belongs to the dihydrofolate reductase family.</text>
</comment>
<keyword evidence="4" id="KW-0521">NADP</keyword>
<dbReference type="AlphaFoldDB" id="A0A4Z2CL16"/>
<evidence type="ECO:0000256" key="6">
    <source>
        <dbReference type="ARBA" id="ARBA00048873"/>
    </source>
</evidence>
<dbReference type="GO" id="GO:0046654">
    <property type="term" value="P:tetrahydrofolate biosynthetic process"/>
    <property type="evidence" value="ECO:0007669"/>
    <property type="project" value="UniProtKB-UniPathway"/>
</dbReference>
<dbReference type="PROSITE" id="PS51330">
    <property type="entry name" value="DHFR_2"/>
    <property type="match status" value="1"/>
</dbReference>
<dbReference type="GO" id="GO:0046655">
    <property type="term" value="P:folic acid metabolic process"/>
    <property type="evidence" value="ECO:0007669"/>
    <property type="project" value="TreeGrafter"/>
</dbReference>
<evidence type="ECO:0000259" key="8">
    <source>
        <dbReference type="PROSITE" id="PS51330"/>
    </source>
</evidence>
<comment type="caution">
    <text evidence="9">The sequence shown here is derived from an EMBL/GenBank/DDBJ whole genome shotgun (WGS) entry which is preliminary data.</text>
</comment>
<dbReference type="EC" id="1.5.1.3" evidence="2"/>
<dbReference type="GO" id="GO:0006730">
    <property type="term" value="P:one-carbon metabolic process"/>
    <property type="evidence" value="ECO:0007669"/>
    <property type="project" value="UniProtKB-KW"/>
</dbReference>
<dbReference type="OrthoDB" id="4664297at2759"/>
<comment type="pathway">
    <text evidence="1">Cofactor biosynthesis; tetrahydrofolate biosynthesis; 5,6,7,8-tetrahydrofolate from 7,8-dihydrofolate: step 1/1.</text>
</comment>
<protein>
    <recommendedName>
        <fullName evidence="2">dihydrofolate reductase</fullName>
        <ecNumber evidence="2">1.5.1.3</ecNumber>
    </recommendedName>
</protein>
<dbReference type="GO" id="GO:0046452">
    <property type="term" value="P:dihydrofolate metabolic process"/>
    <property type="evidence" value="ECO:0007669"/>
    <property type="project" value="TreeGrafter"/>
</dbReference>
<reference evidence="9 10" key="1">
    <citation type="submission" date="2019-03" db="EMBL/GenBank/DDBJ databases">
        <title>An improved genome assembly of the fluke Schistosoma japonicum.</title>
        <authorList>
            <person name="Hu W."/>
            <person name="Luo F."/>
            <person name="Yin M."/>
            <person name="Mo X."/>
            <person name="Sun C."/>
            <person name="Wu Q."/>
            <person name="Zhu B."/>
            <person name="Xiang M."/>
            <person name="Wang J."/>
            <person name="Wang Y."/>
            <person name="Zhang T."/>
            <person name="Xu B."/>
            <person name="Zheng H."/>
            <person name="Feng Z."/>
        </authorList>
    </citation>
    <scope>NUCLEOTIDE SEQUENCE [LARGE SCALE GENOMIC DNA]</scope>
    <source>
        <strain evidence="9">HuSjv2</strain>
        <tissue evidence="9">Worms</tissue>
    </source>
</reference>
<dbReference type="Proteomes" id="UP000311919">
    <property type="component" value="Unassembled WGS sequence"/>
</dbReference>
<evidence type="ECO:0000256" key="5">
    <source>
        <dbReference type="ARBA" id="ARBA00023002"/>
    </source>
</evidence>
<dbReference type="InterPro" id="IPR001796">
    <property type="entry name" value="DHFR_dom"/>
</dbReference>
<gene>
    <name evidence="9" type="ORF">EWB00_010029</name>
</gene>
<evidence type="ECO:0000256" key="4">
    <source>
        <dbReference type="ARBA" id="ARBA00022857"/>
    </source>
</evidence>
<dbReference type="GO" id="GO:0004146">
    <property type="term" value="F:dihydrofolate reductase activity"/>
    <property type="evidence" value="ECO:0007669"/>
    <property type="project" value="UniProtKB-EC"/>
</dbReference>
<evidence type="ECO:0000313" key="10">
    <source>
        <dbReference type="Proteomes" id="UP000311919"/>
    </source>
</evidence>
<dbReference type="CDD" id="cd00209">
    <property type="entry name" value="DHFR"/>
    <property type="match status" value="1"/>
</dbReference>
<comment type="catalytic activity">
    <reaction evidence="6">
        <text>(6S)-5,6,7,8-tetrahydrofolate + NADP(+) = 7,8-dihydrofolate + NADPH + H(+)</text>
        <dbReference type="Rhea" id="RHEA:15009"/>
        <dbReference type="ChEBI" id="CHEBI:15378"/>
        <dbReference type="ChEBI" id="CHEBI:57451"/>
        <dbReference type="ChEBI" id="CHEBI:57453"/>
        <dbReference type="ChEBI" id="CHEBI:57783"/>
        <dbReference type="ChEBI" id="CHEBI:58349"/>
        <dbReference type="EC" id="1.5.1.3"/>
    </reaction>
</comment>
<evidence type="ECO:0000256" key="3">
    <source>
        <dbReference type="ARBA" id="ARBA00022563"/>
    </source>
</evidence>
<proteinExistence type="inferred from homology"/>
<name>A0A4Z2CL16_SCHJA</name>
<dbReference type="GO" id="GO:0050661">
    <property type="term" value="F:NADP binding"/>
    <property type="evidence" value="ECO:0007669"/>
    <property type="project" value="InterPro"/>
</dbReference>
<dbReference type="PANTHER" id="PTHR48069:SF3">
    <property type="entry name" value="DIHYDROFOLATE REDUCTASE"/>
    <property type="match status" value="1"/>
</dbReference>
<dbReference type="InterPro" id="IPR012259">
    <property type="entry name" value="DHFR"/>
</dbReference>
<evidence type="ECO:0000256" key="2">
    <source>
        <dbReference type="ARBA" id="ARBA00012856"/>
    </source>
</evidence>
<evidence type="ECO:0000256" key="7">
    <source>
        <dbReference type="RuleBase" id="RU004474"/>
    </source>
</evidence>
<dbReference type="UniPathway" id="UPA00077">
    <property type="reaction ID" value="UER00158"/>
</dbReference>
<accession>A0A4Z2CL16</accession>
<dbReference type="PRINTS" id="PR00070">
    <property type="entry name" value="DHFR"/>
</dbReference>
<evidence type="ECO:0000313" key="9">
    <source>
        <dbReference type="EMBL" id="TNN04937.1"/>
    </source>
</evidence>
<keyword evidence="3" id="KW-0554">One-carbon metabolism</keyword>
<dbReference type="SUPFAM" id="SSF53597">
    <property type="entry name" value="Dihydrofolate reductase-like"/>
    <property type="match status" value="1"/>
</dbReference>
<dbReference type="PROSITE" id="PS00075">
    <property type="entry name" value="DHFR_1"/>
    <property type="match status" value="1"/>
</dbReference>
<dbReference type="PANTHER" id="PTHR48069">
    <property type="entry name" value="DIHYDROFOLATE REDUCTASE"/>
    <property type="match status" value="1"/>
</dbReference>
<dbReference type="Pfam" id="PF00186">
    <property type="entry name" value="DHFR_1"/>
    <property type="match status" value="1"/>
</dbReference>
<feature type="domain" description="DHFR" evidence="8">
    <location>
        <begin position="2"/>
        <end position="149"/>
    </location>
</feature>
<keyword evidence="5" id="KW-0560">Oxidoreductase</keyword>
<dbReference type="Gene3D" id="3.40.430.10">
    <property type="entry name" value="Dihydrofolate Reductase, subunit A"/>
    <property type="match status" value="1"/>
</dbReference>
<dbReference type="InterPro" id="IPR024072">
    <property type="entry name" value="DHFR-like_dom_sf"/>
</dbReference>
<dbReference type="InterPro" id="IPR017925">
    <property type="entry name" value="DHFR_CS"/>
</dbReference>
<dbReference type="STRING" id="6182.A0A4Z2CL16"/>
<sequence length="149" mass="16744">MRLNVIVAVSENWGIGKCGSLPWKLKKDMAYFKTVTTKAKSGKVTWESIPENFKPLKDRINVVVSSTLSQTPSGVQVVPNLNAAINLLHSEEFSSIVDEIFVIGGYSLYKEVLKQTIYPVRIYPDIPVDTFMENGLTYKFCGYEFPSDI</sequence>